<evidence type="ECO:0000256" key="1">
    <source>
        <dbReference type="SAM" id="Phobius"/>
    </source>
</evidence>
<keyword evidence="1" id="KW-0812">Transmembrane</keyword>
<feature type="transmembrane region" description="Helical" evidence="1">
    <location>
        <begin position="12"/>
        <end position="31"/>
    </location>
</feature>
<reference evidence="2" key="1">
    <citation type="journal article" date="2014" name="Front. Microbiol.">
        <title>High frequency of phylogenetically diverse reductive dehalogenase-homologous genes in deep subseafloor sedimentary metagenomes.</title>
        <authorList>
            <person name="Kawai M."/>
            <person name="Futagami T."/>
            <person name="Toyoda A."/>
            <person name="Takaki Y."/>
            <person name="Nishi S."/>
            <person name="Hori S."/>
            <person name="Arai W."/>
            <person name="Tsubouchi T."/>
            <person name="Morono Y."/>
            <person name="Uchiyama I."/>
            <person name="Ito T."/>
            <person name="Fujiyama A."/>
            <person name="Inagaki F."/>
            <person name="Takami H."/>
        </authorList>
    </citation>
    <scope>NUCLEOTIDE SEQUENCE</scope>
    <source>
        <strain evidence="2">Expedition CK06-06</strain>
    </source>
</reference>
<sequence>MRINTILRYSEVVLIIGVILTPIIYFTPLGIHYKTASVDFKEGDIIQVTINNYAFDYQATGLESYNVTTGIYLSPTVILEDGERTGVESIQLFEGNSTSSLELNFRVDAIHKYIVDLTGMTDAYVTLEETGDQFILNPYLHPAIAPFVLPYLAFGLTISSENVFGKVNYVCWHIIFLFSTQNTRDALNWHSRGNSDYLGYDFAKEDRNTFKTVVNGDYSGHSFFSLITWVLKDRSNKLQRVTSVYEG</sequence>
<keyword evidence="1" id="KW-1133">Transmembrane helix</keyword>
<gene>
    <name evidence="2" type="ORF">S03H2_32988</name>
</gene>
<feature type="non-terminal residue" evidence="2">
    <location>
        <position position="247"/>
    </location>
</feature>
<name>X1GS44_9ZZZZ</name>
<organism evidence="2">
    <name type="scientific">marine sediment metagenome</name>
    <dbReference type="NCBI Taxonomy" id="412755"/>
    <lineage>
        <taxon>unclassified sequences</taxon>
        <taxon>metagenomes</taxon>
        <taxon>ecological metagenomes</taxon>
    </lineage>
</organism>
<keyword evidence="1" id="KW-0472">Membrane</keyword>
<proteinExistence type="predicted"/>
<dbReference type="AlphaFoldDB" id="X1GS44"/>
<comment type="caution">
    <text evidence="2">The sequence shown here is derived from an EMBL/GenBank/DDBJ whole genome shotgun (WGS) entry which is preliminary data.</text>
</comment>
<protein>
    <submittedName>
        <fullName evidence="2">Uncharacterized protein</fullName>
    </submittedName>
</protein>
<dbReference type="EMBL" id="BARU01020064">
    <property type="protein sequence ID" value="GAH59957.1"/>
    <property type="molecule type" value="Genomic_DNA"/>
</dbReference>
<evidence type="ECO:0000313" key="2">
    <source>
        <dbReference type="EMBL" id="GAH59957.1"/>
    </source>
</evidence>
<accession>X1GS44</accession>